<dbReference type="SUPFAM" id="SSF46785">
    <property type="entry name" value="Winged helix' DNA-binding domain"/>
    <property type="match status" value="1"/>
</dbReference>
<name>A0A381R282_9ZZZZ</name>
<dbReference type="InterPro" id="IPR052509">
    <property type="entry name" value="Metal_resp_DNA-bind_regulator"/>
</dbReference>
<dbReference type="AlphaFoldDB" id="A0A381R282"/>
<dbReference type="PANTHER" id="PTHR33169">
    <property type="entry name" value="PADR-FAMILY TRANSCRIPTIONAL REGULATOR"/>
    <property type="match status" value="1"/>
</dbReference>
<evidence type="ECO:0000259" key="1">
    <source>
        <dbReference type="Pfam" id="PF03551"/>
    </source>
</evidence>
<feature type="non-terminal residue" evidence="2">
    <location>
        <position position="99"/>
    </location>
</feature>
<dbReference type="InterPro" id="IPR005149">
    <property type="entry name" value="Tscrpt_reg_PadR_N"/>
</dbReference>
<feature type="domain" description="Transcription regulator PadR N-terminal" evidence="1">
    <location>
        <begin position="19"/>
        <end position="88"/>
    </location>
</feature>
<sequence length="99" mass="11770">MSTENFKIQMRKGLLEFCILQMISREEVYTSDIIEELTNSKIIVVEGTVYPLLNRLKKFGYIQHVWRESNQGPPRKYYSITYDGTLHIKELLVLWNEID</sequence>
<protein>
    <recommendedName>
        <fullName evidence="1">Transcription regulator PadR N-terminal domain-containing protein</fullName>
    </recommendedName>
</protein>
<gene>
    <name evidence="2" type="ORF">METZ01_LOCUS38699</name>
</gene>
<organism evidence="2">
    <name type="scientific">marine metagenome</name>
    <dbReference type="NCBI Taxonomy" id="408172"/>
    <lineage>
        <taxon>unclassified sequences</taxon>
        <taxon>metagenomes</taxon>
        <taxon>ecological metagenomes</taxon>
    </lineage>
</organism>
<dbReference type="InterPro" id="IPR036390">
    <property type="entry name" value="WH_DNA-bd_sf"/>
</dbReference>
<dbReference type="Gene3D" id="1.10.10.10">
    <property type="entry name" value="Winged helix-like DNA-binding domain superfamily/Winged helix DNA-binding domain"/>
    <property type="match status" value="1"/>
</dbReference>
<dbReference type="PANTHER" id="PTHR33169:SF14">
    <property type="entry name" value="TRANSCRIPTIONAL REGULATOR RV3488"/>
    <property type="match status" value="1"/>
</dbReference>
<dbReference type="EMBL" id="UINC01001654">
    <property type="protein sequence ID" value="SUZ85845.1"/>
    <property type="molecule type" value="Genomic_DNA"/>
</dbReference>
<dbReference type="Pfam" id="PF03551">
    <property type="entry name" value="PadR"/>
    <property type="match status" value="1"/>
</dbReference>
<dbReference type="InterPro" id="IPR036388">
    <property type="entry name" value="WH-like_DNA-bd_sf"/>
</dbReference>
<accession>A0A381R282</accession>
<proteinExistence type="predicted"/>
<evidence type="ECO:0000313" key="2">
    <source>
        <dbReference type="EMBL" id="SUZ85845.1"/>
    </source>
</evidence>
<reference evidence="2" key="1">
    <citation type="submission" date="2018-05" db="EMBL/GenBank/DDBJ databases">
        <authorList>
            <person name="Lanie J.A."/>
            <person name="Ng W.-L."/>
            <person name="Kazmierczak K.M."/>
            <person name="Andrzejewski T.M."/>
            <person name="Davidsen T.M."/>
            <person name="Wayne K.J."/>
            <person name="Tettelin H."/>
            <person name="Glass J.I."/>
            <person name="Rusch D."/>
            <person name="Podicherti R."/>
            <person name="Tsui H.-C.T."/>
            <person name="Winkler M.E."/>
        </authorList>
    </citation>
    <scope>NUCLEOTIDE SEQUENCE</scope>
</reference>